<feature type="chain" id="PRO_5020031544" description="Secreted protein" evidence="1">
    <location>
        <begin position="24"/>
        <end position="92"/>
    </location>
</feature>
<keyword evidence="3" id="KW-1185">Reference proteome</keyword>
<proteinExistence type="predicted"/>
<accession>A0A4D6N8Z2</accession>
<feature type="signal peptide" evidence="1">
    <location>
        <begin position="1"/>
        <end position="23"/>
    </location>
</feature>
<keyword evidence="1" id="KW-0732">Signal</keyword>
<name>A0A4D6N8Z2_VIGUN</name>
<evidence type="ECO:0000313" key="3">
    <source>
        <dbReference type="Proteomes" id="UP000501690"/>
    </source>
</evidence>
<evidence type="ECO:0008006" key="4">
    <source>
        <dbReference type="Google" id="ProtNLM"/>
    </source>
</evidence>
<sequence length="92" mass="9706">MMERKWRCCVAVVLQEMVAVSSAAAARNAIAGKKTNSRFDGGRWWQNSGELTVEGAAMAEARGRTHDLLQIGVGGSRWSETVAAAVVVDGGG</sequence>
<evidence type="ECO:0000256" key="1">
    <source>
        <dbReference type="SAM" id="SignalP"/>
    </source>
</evidence>
<reference evidence="2 3" key="1">
    <citation type="submission" date="2019-04" db="EMBL/GenBank/DDBJ databases">
        <title>An improved genome assembly and genetic linkage map for asparagus bean, Vigna unguiculata ssp. sesquipedialis.</title>
        <authorList>
            <person name="Xia Q."/>
            <person name="Zhang R."/>
            <person name="Dong Y."/>
        </authorList>
    </citation>
    <scope>NUCLEOTIDE SEQUENCE [LARGE SCALE GENOMIC DNA]</scope>
    <source>
        <tissue evidence="2">Leaf</tissue>
    </source>
</reference>
<evidence type="ECO:0000313" key="2">
    <source>
        <dbReference type="EMBL" id="QCE10303.1"/>
    </source>
</evidence>
<gene>
    <name evidence="2" type="ORF">DEO72_LG10g1531</name>
</gene>
<dbReference type="AlphaFoldDB" id="A0A4D6N8Z2"/>
<dbReference type="EMBL" id="CP039354">
    <property type="protein sequence ID" value="QCE10303.1"/>
    <property type="molecule type" value="Genomic_DNA"/>
</dbReference>
<protein>
    <recommendedName>
        <fullName evidence="4">Secreted protein</fullName>
    </recommendedName>
</protein>
<dbReference type="Proteomes" id="UP000501690">
    <property type="component" value="Linkage Group LG10"/>
</dbReference>
<organism evidence="2 3">
    <name type="scientific">Vigna unguiculata</name>
    <name type="common">Cowpea</name>
    <dbReference type="NCBI Taxonomy" id="3917"/>
    <lineage>
        <taxon>Eukaryota</taxon>
        <taxon>Viridiplantae</taxon>
        <taxon>Streptophyta</taxon>
        <taxon>Embryophyta</taxon>
        <taxon>Tracheophyta</taxon>
        <taxon>Spermatophyta</taxon>
        <taxon>Magnoliopsida</taxon>
        <taxon>eudicotyledons</taxon>
        <taxon>Gunneridae</taxon>
        <taxon>Pentapetalae</taxon>
        <taxon>rosids</taxon>
        <taxon>fabids</taxon>
        <taxon>Fabales</taxon>
        <taxon>Fabaceae</taxon>
        <taxon>Papilionoideae</taxon>
        <taxon>50 kb inversion clade</taxon>
        <taxon>NPAAA clade</taxon>
        <taxon>indigoferoid/millettioid clade</taxon>
        <taxon>Phaseoleae</taxon>
        <taxon>Vigna</taxon>
    </lineage>
</organism>